<dbReference type="InterPro" id="IPR001810">
    <property type="entry name" value="F-box_dom"/>
</dbReference>
<dbReference type="Proteomes" id="UP000290289">
    <property type="component" value="Chromosome 7"/>
</dbReference>
<dbReference type="InterPro" id="IPR050796">
    <property type="entry name" value="SCF_F-box_component"/>
</dbReference>
<protein>
    <recommendedName>
        <fullName evidence="1">F-box domain-containing protein</fullName>
    </recommendedName>
</protein>
<comment type="caution">
    <text evidence="2">The sequence shown here is derived from an EMBL/GenBank/DDBJ whole genome shotgun (WGS) entry which is preliminary data.</text>
</comment>
<reference evidence="2 3" key="1">
    <citation type="submission" date="2018-10" db="EMBL/GenBank/DDBJ databases">
        <title>A high-quality apple genome assembly.</title>
        <authorList>
            <person name="Hu J."/>
        </authorList>
    </citation>
    <scope>NUCLEOTIDE SEQUENCE [LARGE SCALE GENOMIC DNA]</scope>
    <source>
        <strain evidence="3">cv. HFTH1</strain>
        <tissue evidence="2">Young leaf</tissue>
    </source>
</reference>
<evidence type="ECO:0000313" key="2">
    <source>
        <dbReference type="EMBL" id="RXH94367.1"/>
    </source>
</evidence>
<evidence type="ECO:0000313" key="3">
    <source>
        <dbReference type="Proteomes" id="UP000290289"/>
    </source>
</evidence>
<dbReference type="Gene3D" id="1.20.1280.50">
    <property type="match status" value="1"/>
</dbReference>
<feature type="domain" description="F-box" evidence="1">
    <location>
        <begin position="43"/>
        <end position="80"/>
    </location>
</feature>
<accession>A0A498JHT5</accession>
<dbReference type="Pfam" id="PF00646">
    <property type="entry name" value="F-box"/>
    <property type="match status" value="1"/>
</dbReference>
<organism evidence="2 3">
    <name type="scientific">Malus domestica</name>
    <name type="common">Apple</name>
    <name type="synonym">Pyrus malus</name>
    <dbReference type="NCBI Taxonomy" id="3750"/>
    <lineage>
        <taxon>Eukaryota</taxon>
        <taxon>Viridiplantae</taxon>
        <taxon>Streptophyta</taxon>
        <taxon>Embryophyta</taxon>
        <taxon>Tracheophyta</taxon>
        <taxon>Spermatophyta</taxon>
        <taxon>Magnoliopsida</taxon>
        <taxon>eudicotyledons</taxon>
        <taxon>Gunneridae</taxon>
        <taxon>Pentapetalae</taxon>
        <taxon>rosids</taxon>
        <taxon>fabids</taxon>
        <taxon>Rosales</taxon>
        <taxon>Rosaceae</taxon>
        <taxon>Amygdaloideae</taxon>
        <taxon>Maleae</taxon>
        <taxon>Malus</taxon>
    </lineage>
</organism>
<dbReference type="SUPFAM" id="SSF81383">
    <property type="entry name" value="F-box domain"/>
    <property type="match status" value="1"/>
</dbReference>
<proteinExistence type="predicted"/>
<dbReference type="EMBL" id="RDQH01000333">
    <property type="protein sequence ID" value="RXH94367.1"/>
    <property type="molecule type" value="Genomic_DNA"/>
</dbReference>
<sequence>MVASRESRNAAAAESRKTEQPTEKKVECCCFFCPPFVLNDSGICEDLWFEILCRLPQLDLVRFKMVSKSWHRITSQVWLRKFWLQSPVLGIYYLTLVHSEDEYHLINYASVNFCHSHTCMTSDRYVDCCNGLLLLFTPCADQLCVSNPITGRNLFCAALAYDPIESNHYRVVRINFSQ</sequence>
<gene>
    <name evidence="2" type="ORF">DVH24_024051</name>
</gene>
<name>A0A498JHT5_MALDO</name>
<dbReference type="InterPro" id="IPR036047">
    <property type="entry name" value="F-box-like_dom_sf"/>
</dbReference>
<dbReference type="PANTHER" id="PTHR31672">
    <property type="entry name" value="BNACNNG10540D PROTEIN"/>
    <property type="match status" value="1"/>
</dbReference>
<dbReference type="STRING" id="3750.A0A498JHT5"/>
<keyword evidence="3" id="KW-1185">Reference proteome</keyword>
<dbReference type="AlphaFoldDB" id="A0A498JHT5"/>
<evidence type="ECO:0000259" key="1">
    <source>
        <dbReference type="Pfam" id="PF00646"/>
    </source>
</evidence>
<dbReference type="PANTHER" id="PTHR31672:SF13">
    <property type="entry name" value="F-BOX PROTEIN CPR30-LIKE"/>
    <property type="match status" value="1"/>
</dbReference>